<accession>A0ABU5H5U1</accession>
<comment type="caution">
    <text evidence="1">The sequence shown here is derived from an EMBL/GenBank/DDBJ whole genome shotgun (WGS) entry which is preliminary data.</text>
</comment>
<protein>
    <submittedName>
        <fullName evidence="1">Uncharacterized protein</fullName>
    </submittedName>
</protein>
<dbReference type="RefSeq" id="WP_321547577.1">
    <property type="nucleotide sequence ID" value="NZ_JAXIVS010000007.1"/>
</dbReference>
<reference evidence="1 2" key="1">
    <citation type="submission" date="2023-12" db="EMBL/GenBank/DDBJ databases">
        <title>the genome sequence of Hyalangium sp. s54d21.</title>
        <authorList>
            <person name="Zhang X."/>
        </authorList>
    </citation>
    <scope>NUCLEOTIDE SEQUENCE [LARGE SCALE GENOMIC DNA]</scope>
    <source>
        <strain evidence="2">s54d21</strain>
    </source>
</reference>
<evidence type="ECO:0000313" key="2">
    <source>
        <dbReference type="Proteomes" id="UP001291309"/>
    </source>
</evidence>
<dbReference type="Proteomes" id="UP001291309">
    <property type="component" value="Unassembled WGS sequence"/>
</dbReference>
<dbReference type="EMBL" id="JAXIVS010000007">
    <property type="protein sequence ID" value="MDY7228848.1"/>
    <property type="molecule type" value="Genomic_DNA"/>
</dbReference>
<keyword evidence="2" id="KW-1185">Reference proteome</keyword>
<sequence>MPTRSPWTAYIDNGWRGTDAASAMSYMAEALGCRGLRVVAVPHTLSKNQGRYGAVMFEMYGPHRTDWLNYVRTLHAANDGGRWVFDESGEPFPFEKVERYQARRARDRFTFDMLKEYLHHLGLSPFEEDFYLPDGAPGWLVEKTGPVASTHQEYSLAQAREQF</sequence>
<evidence type="ECO:0000313" key="1">
    <source>
        <dbReference type="EMBL" id="MDY7228848.1"/>
    </source>
</evidence>
<gene>
    <name evidence="1" type="ORF">SYV04_20660</name>
</gene>
<name>A0ABU5H5U1_9BACT</name>
<proteinExistence type="predicted"/>
<organism evidence="1 2">
    <name type="scientific">Hyalangium rubrum</name>
    <dbReference type="NCBI Taxonomy" id="3103134"/>
    <lineage>
        <taxon>Bacteria</taxon>
        <taxon>Pseudomonadati</taxon>
        <taxon>Myxococcota</taxon>
        <taxon>Myxococcia</taxon>
        <taxon>Myxococcales</taxon>
        <taxon>Cystobacterineae</taxon>
        <taxon>Archangiaceae</taxon>
        <taxon>Hyalangium</taxon>
    </lineage>
</organism>